<evidence type="ECO:0000313" key="1">
    <source>
        <dbReference type="EMBL" id="SZF02057.1"/>
    </source>
</evidence>
<dbReference type="VEuPathDB" id="FungiDB:BLGHR1_12834"/>
<sequence length="129" mass="14380">MDWFHVCALIYTSRFPTIKSSVDTTQVSLDFGHKIMTGAIFHGTVMGKLVSKRFHGRPGGFISILSHSAAVHCTLRKNLRTHGTSLVACDLSCNDALGNRAPWMIKEDPFLHSPRSKYSKICCSLFLRP</sequence>
<accession>A0A383UQ99</accession>
<dbReference type="Proteomes" id="UP000275772">
    <property type="component" value="Unassembled WGS sequence"/>
</dbReference>
<name>A0A383UQ99_BLUHO</name>
<reference evidence="1 2" key="1">
    <citation type="submission" date="2017-11" db="EMBL/GenBank/DDBJ databases">
        <authorList>
            <person name="Kracher B."/>
        </authorList>
    </citation>
    <scope>NUCLEOTIDE SEQUENCE [LARGE SCALE GENOMIC DNA]</scope>
    <source>
        <strain evidence="1 2">RACE1</strain>
    </source>
</reference>
<dbReference type="AlphaFoldDB" id="A0A383UQ99"/>
<proteinExistence type="predicted"/>
<evidence type="ECO:0000313" key="2">
    <source>
        <dbReference type="Proteomes" id="UP000275772"/>
    </source>
</evidence>
<protein>
    <submittedName>
        <fullName evidence="1">Uncharacterized protein</fullName>
    </submittedName>
</protein>
<organism evidence="1 2">
    <name type="scientific">Blumeria hordei</name>
    <name type="common">Barley powdery mildew</name>
    <name type="synonym">Blumeria graminis f. sp. hordei</name>
    <dbReference type="NCBI Taxonomy" id="2867405"/>
    <lineage>
        <taxon>Eukaryota</taxon>
        <taxon>Fungi</taxon>
        <taxon>Dikarya</taxon>
        <taxon>Ascomycota</taxon>
        <taxon>Pezizomycotina</taxon>
        <taxon>Leotiomycetes</taxon>
        <taxon>Erysiphales</taxon>
        <taxon>Erysiphaceae</taxon>
        <taxon>Blumeria</taxon>
    </lineage>
</organism>
<dbReference type="EMBL" id="UNSH01000041">
    <property type="protein sequence ID" value="SZF02057.1"/>
    <property type="molecule type" value="Genomic_DNA"/>
</dbReference>
<gene>
    <name evidence="1" type="ORF">BLGHR1_12834</name>
</gene>